<feature type="transmembrane region" description="Helical" evidence="1">
    <location>
        <begin position="46"/>
        <end position="65"/>
    </location>
</feature>
<evidence type="ECO:0000313" key="3">
    <source>
        <dbReference type="EMBL" id="KGM08344.1"/>
    </source>
</evidence>
<keyword evidence="2" id="KW-0732">Signal</keyword>
<dbReference type="EMBL" id="AXCZ01000396">
    <property type="protein sequence ID" value="KGM08344.1"/>
    <property type="molecule type" value="Genomic_DNA"/>
</dbReference>
<feature type="chain" id="PRO_5001959752" description="Virulence factor MviN" evidence="2">
    <location>
        <begin position="23"/>
        <end position="223"/>
    </location>
</feature>
<evidence type="ECO:0008006" key="5">
    <source>
        <dbReference type="Google" id="ProtNLM"/>
    </source>
</evidence>
<organism evidence="3 4">
    <name type="scientific">Cellulomonas bogoriensis 69B4 = DSM 16987</name>
    <dbReference type="NCBI Taxonomy" id="1386082"/>
    <lineage>
        <taxon>Bacteria</taxon>
        <taxon>Bacillati</taxon>
        <taxon>Actinomycetota</taxon>
        <taxon>Actinomycetes</taxon>
        <taxon>Micrococcales</taxon>
        <taxon>Cellulomonadaceae</taxon>
        <taxon>Cellulomonas</taxon>
    </lineage>
</organism>
<evidence type="ECO:0000256" key="2">
    <source>
        <dbReference type="SAM" id="SignalP"/>
    </source>
</evidence>
<keyword evidence="1" id="KW-0472">Membrane</keyword>
<name>A0A0A0BMQ0_9CELL</name>
<evidence type="ECO:0000256" key="1">
    <source>
        <dbReference type="SAM" id="Phobius"/>
    </source>
</evidence>
<feature type="transmembrane region" description="Helical" evidence="1">
    <location>
        <begin position="145"/>
        <end position="166"/>
    </location>
</feature>
<keyword evidence="4" id="KW-1185">Reference proteome</keyword>
<gene>
    <name evidence="3" type="ORF">N869_12280</name>
</gene>
<keyword evidence="1" id="KW-1133">Transmembrane helix</keyword>
<feature type="transmembrane region" description="Helical" evidence="1">
    <location>
        <begin position="172"/>
        <end position="195"/>
    </location>
</feature>
<accession>A0A0A0BMQ0</accession>
<feature type="signal peptide" evidence="2">
    <location>
        <begin position="1"/>
        <end position="22"/>
    </location>
</feature>
<evidence type="ECO:0000313" key="4">
    <source>
        <dbReference type="Proteomes" id="UP000054314"/>
    </source>
</evidence>
<comment type="caution">
    <text evidence="3">The sequence shown here is derived from an EMBL/GenBank/DDBJ whole genome shotgun (WGS) entry which is preliminary data.</text>
</comment>
<feature type="transmembrane region" description="Helical" evidence="1">
    <location>
        <begin position="77"/>
        <end position="97"/>
    </location>
</feature>
<feature type="transmembrane region" description="Helical" evidence="1">
    <location>
        <begin position="109"/>
        <end position="133"/>
    </location>
</feature>
<dbReference type="AlphaFoldDB" id="A0A0A0BMQ0"/>
<protein>
    <recommendedName>
        <fullName evidence="5">Virulence factor MviN</fullName>
    </recommendedName>
</protein>
<dbReference type="Proteomes" id="UP000054314">
    <property type="component" value="Unassembled WGS sequence"/>
</dbReference>
<proteinExistence type="predicted"/>
<reference evidence="3 4" key="1">
    <citation type="submission" date="2013-08" db="EMBL/GenBank/DDBJ databases">
        <title>Genome sequencing of Cellulomonas bogoriensis 69B4.</title>
        <authorList>
            <person name="Chen F."/>
            <person name="Li Y."/>
            <person name="Wang G."/>
        </authorList>
    </citation>
    <scope>NUCLEOTIDE SEQUENCE [LARGE SCALE GENOMIC DNA]</scope>
    <source>
        <strain evidence="3 4">69B4</strain>
    </source>
</reference>
<keyword evidence="1" id="KW-0812">Transmembrane</keyword>
<sequence length="223" mass="21713">VSAGTRAVVVVGALGAAVLAAAAPAVTQMFGAVDVSGDQQAMEALTPTLTILAPGLVGYALVFQLSRVLFAMERTRAVAFGVAAGWGAVLVGSLVAVRALAPDGGDGRATLVGLASGNTVGMTVAGAVLLVIVRHVAGVQSVRGVTRTVSVSGAGAVGGALVGRWVTDAVTVPVVSGVVGGLCAAVLMVAVVLLLDRGTAAGAAGRLRRVVGRGGRDGKGTVR</sequence>
<feature type="non-terminal residue" evidence="3">
    <location>
        <position position="1"/>
    </location>
</feature>